<feature type="region of interest" description="Disordered" evidence="3">
    <location>
        <begin position="278"/>
        <end position="359"/>
    </location>
</feature>
<protein>
    <recommendedName>
        <fullName evidence="7">Protein IQ-DOMAIN 1</fullName>
    </recommendedName>
</protein>
<dbReference type="AlphaFoldDB" id="A0A5J4ZYS4"/>
<keyword evidence="4" id="KW-1133">Transmembrane helix</keyword>
<proteinExistence type="inferred from homology"/>
<dbReference type="CDD" id="cd23767">
    <property type="entry name" value="IQCD"/>
    <property type="match status" value="1"/>
</dbReference>
<keyword evidence="1" id="KW-0112">Calmodulin-binding</keyword>
<dbReference type="PANTHER" id="PTHR32295">
    <property type="entry name" value="IQ-DOMAIN 5-RELATED"/>
    <property type="match status" value="1"/>
</dbReference>
<dbReference type="PANTHER" id="PTHR32295:SF260">
    <property type="entry name" value="CALMODULIN-BINDING PROTEIN"/>
    <property type="match status" value="1"/>
</dbReference>
<keyword evidence="4" id="KW-0812">Transmembrane</keyword>
<evidence type="ECO:0000256" key="2">
    <source>
        <dbReference type="ARBA" id="ARBA00024341"/>
    </source>
</evidence>
<evidence type="ECO:0008006" key="7">
    <source>
        <dbReference type="Google" id="ProtNLM"/>
    </source>
</evidence>
<evidence type="ECO:0000256" key="3">
    <source>
        <dbReference type="SAM" id="MobiDB-lite"/>
    </source>
</evidence>
<dbReference type="EMBL" id="CM018047">
    <property type="protein sequence ID" value="KAA8523973.1"/>
    <property type="molecule type" value="Genomic_DNA"/>
</dbReference>
<gene>
    <name evidence="5" type="ORF">F0562_010596</name>
</gene>
<keyword evidence="4" id="KW-0472">Membrane</keyword>
<evidence type="ECO:0000313" key="5">
    <source>
        <dbReference type="EMBL" id="KAA8523973.1"/>
    </source>
</evidence>
<sequence>MSVEWEAPNENSLSLSCFSFIHYYYYLLFYHFPTIFQEIMGCFFFGDWFKTIISQNKLKEDKSKHAKVDLTIKKSNSSKSRYLTGKVSNSPTNGASSRNAGVLSMPIEDIAATKIQTAFWAYMARKALRHMKGTKKFQAFIESHNAINQASSALSQIHSWSRIQTEIRARRLCMVTEGRIRQKKLENQLKLEAKLHELEVEWCGGSETMEEILCRIQQREEAAVKRERAMAYAFSHQWRANSSPHFGQAYYDLGKENWGWSWMERWIAVRPWETRVHASPTTPKKAHTSQGSKVGKIKNQPAMRNLVSIRPISSNGKGTTKARPISSNGKGTTKARKLSNPSADKLALQEANTEGLGLV</sequence>
<dbReference type="PROSITE" id="PS50096">
    <property type="entry name" value="IQ"/>
    <property type="match status" value="1"/>
</dbReference>
<evidence type="ECO:0000313" key="6">
    <source>
        <dbReference type="Proteomes" id="UP000325577"/>
    </source>
</evidence>
<dbReference type="GO" id="GO:0005516">
    <property type="term" value="F:calmodulin binding"/>
    <property type="evidence" value="ECO:0007669"/>
    <property type="project" value="UniProtKB-KW"/>
</dbReference>
<reference evidence="5 6" key="1">
    <citation type="submission" date="2019-09" db="EMBL/GenBank/DDBJ databases">
        <title>A chromosome-level genome assembly of the Chinese tupelo Nyssa sinensis.</title>
        <authorList>
            <person name="Yang X."/>
            <person name="Kang M."/>
            <person name="Yang Y."/>
            <person name="Xiong H."/>
            <person name="Wang M."/>
            <person name="Zhang Z."/>
            <person name="Wang Z."/>
            <person name="Wu H."/>
            <person name="Ma T."/>
            <person name="Liu J."/>
            <person name="Xi Z."/>
        </authorList>
    </citation>
    <scope>NUCLEOTIDE SEQUENCE [LARGE SCALE GENOMIC DNA]</scope>
    <source>
        <strain evidence="5">J267</strain>
        <tissue evidence="5">Leaf</tissue>
    </source>
</reference>
<accession>A0A5J4ZYS4</accession>
<evidence type="ECO:0000256" key="1">
    <source>
        <dbReference type="ARBA" id="ARBA00022860"/>
    </source>
</evidence>
<comment type="similarity">
    <text evidence="2">Belongs to the IQD family.</text>
</comment>
<evidence type="ECO:0000256" key="4">
    <source>
        <dbReference type="SAM" id="Phobius"/>
    </source>
</evidence>
<dbReference type="OrthoDB" id="1923765at2759"/>
<organism evidence="5 6">
    <name type="scientific">Nyssa sinensis</name>
    <dbReference type="NCBI Taxonomy" id="561372"/>
    <lineage>
        <taxon>Eukaryota</taxon>
        <taxon>Viridiplantae</taxon>
        <taxon>Streptophyta</taxon>
        <taxon>Embryophyta</taxon>
        <taxon>Tracheophyta</taxon>
        <taxon>Spermatophyta</taxon>
        <taxon>Magnoliopsida</taxon>
        <taxon>eudicotyledons</taxon>
        <taxon>Gunneridae</taxon>
        <taxon>Pentapetalae</taxon>
        <taxon>asterids</taxon>
        <taxon>Cornales</taxon>
        <taxon>Nyssaceae</taxon>
        <taxon>Nyssa</taxon>
    </lineage>
</organism>
<dbReference type="Proteomes" id="UP000325577">
    <property type="component" value="Linkage Group LG4"/>
</dbReference>
<keyword evidence="6" id="KW-1185">Reference proteome</keyword>
<name>A0A5J4ZYS4_9ASTE</name>
<feature type="transmembrane region" description="Helical" evidence="4">
    <location>
        <begin position="23"/>
        <end position="49"/>
    </location>
</feature>